<dbReference type="InterPro" id="IPR042252">
    <property type="entry name" value="MtfA_N"/>
</dbReference>
<evidence type="ECO:0000313" key="1">
    <source>
        <dbReference type="EMBL" id="MCW7754439.1"/>
    </source>
</evidence>
<dbReference type="Gene3D" id="3.40.390.10">
    <property type="entry name" value="Collagenase (Catalytic Domain)"/>
    <property type="match status" value="1"/>
</dbReference>
<name>A0ABT3NAE8_9BACT</name>
<accession>A0ABT3NAE8</accession>
<dbReference type="RefSeq" id="WP_265425357.1">
    <property type="nucleotide sequence ID" value="NZ_JAPFPW010000011.1"/>
</dbReference>
<protein>
    <submittedName>
        <fullName evidence="1">Zinc-dependent peptidase</fullName>
    </submittedName>
</protein>
<dbReference type="Gene3D" id="1.10.472.150">
    <property type="entry name" value="Glucose-regulated metallo-peptidase M90, N-terminal domain"/>
    <property type="match status" value="1"/>
</dbReference>
<dbReference type="EMBL" id="JAPFPW010000011">
    <property type="protein sequence ID" value="MCW7754439.1"/>
    <property type="molecule type" value="Genomic_DNA"/>
</dbReference>
<gene>
    <name evidence="1" type="ORF">OOT00_10620</name>
</gene>
<dbReference type="InterPro" id="IPR024079">
    <property type="entry name" value="MetalloPept_cat_dom_sf"/>
</dbReference>
<sequence length="260" mass="29680">MLGKWRDWRRKKILGRVRMDRDLWESVRTDIPILDTIDPDSAFKLRDMASLFMYEKKFEGIQGLETDSFMQAYVATLACIPVFSLGLTRLDNLSSIIMYPSVFISHTEEADEGGIVHQRKEILSGEAWQHGTVVLSWEDVHASGQGSGYNVVIHEVAHILDMGNKEANGFPVLPPSMNTRAWTEAFRGAWKDAKQGAREKKDPVSIDPSALDSPAEFFAVCCEYFFECPQLLLKLWPAVFHQLFLFFDPPWYPSPDMQTK</sequence>
<evidence type="ECO:0000313" key="2">
    <source>
        <dbReference type="Proteomes" id="UP001209681"/>
    </source>
</evidence>
<dbReference type="Proteomes" id="UP001209681">
    <property type="component" value="Unassembled WGS sequence"/>
</dbReference>
<dbReference type="PANTHER" id="PTHR30164">
    <property type="entry name" value="MTFA PEPTIDASE"/>
    <property type="match status" value="1"/>
</dbReference>
<proteinExistence type="predicted"/>
<organism evidence="1 2">
    <name type="scientific">Desulfobotulus pelophilus</name>
    <dbReference type="NCBI Taxonomy" id="2823377"/>
    <lineage>
        <taxon>Bacteria</taxon>
        <taxon>Pseudomonadati</taxon>
        <taxon>Thermodesulfobacteriota</taxon>
        <taxon>Desulfobacteria</taxon>
        <taxon>Desulfobacterales</taxon>
        <taxon>Desulfobacteraceae</taxon>
        <taxon>Desulfobotulus</taxon>
    </lineage>
</organism>
<dbReference type="Pfam" id="PF06167">
    <property type="entry name" value="Peptidase_M90"/>
    <property type="match status" value="1"/>
</dbReference>
<dbReference type="CDD" id="cd20169">
    <property type="entry name" value="Peptidase_M90_mtfA"/>
    <property type="match status" value="1"/>
</dbReference>
<dbReference type="InterPro" id="IPR010384">
    <property type="entry name" value="MtfA_fam"/>
</dbReference>
<comment type="caution">
    <text evidence="1">The sequence shown here is derived from an EMBL/GenBank/DDBJ whole genome shotgun (WGS) entry which is preliminary data.</text>
</comment>
<keyword evidence="2" id="KW-1185">Reference proteome</keyword>
<dbReference type="SUPFAM" id="SSF55486">
    <property type="entry name" value="Metalloproteases ('zincins'), catalytic domain"/>
    <property type="match status" value="1"/>
</dbReference>
<reference evidence="1 2" key="1">
    <citation type="submission" date="2022-11" db="EMBL/GenBank/DDBJ databases">
        <title>Desulfobotulus tamanensis H1 sp. nov. - anaerobic, alkaliphilic, sulphate reducing bacterium isolated from terrestrial mud volcano.</title>
        <authorList>
            <person name="Frolova A."/>
            <person name="Merkel A.Y."/>
            <person name="Slobodkin A.I."/>
        </authorList>
    </citation>
    <scope>NUCLEOTIDE SEQUENCE [LARGE SCALE GENOMIC DNA]</scope>
    <source>
        <strain evidence="1 2">H1</strain>
    </source>
</reference>
<dbReference type="PANTHER" id="PTHR30164:SF2">
    <property type="entry name" value="PROTEIN MTFA"/>
    <property type="match status" value="1"/>
</dbReference>